<dbReference type="OMA" id="NDIDCRV"/>
<feature type="region of interest" description="Disordered" evidence="1">
    <location>
        <begin position="1"/>
        <end position="86"/>
    </location>
</feature>
<dbReference type="Proteomes" id="UP000006643">
    <property type="component" value="Unassembled WGS sequence"/>
</dbReference>
<sequence>MVAFARDDDYVDDSFTTNNDVANEEEYMKGLEEENSDDDITSPGYSRVTATNQKDAKSAATNEEGAIGSAVEKGEATSKKDADIGEKELENDIDCRVTGVEIKEGTDMPNTVNGDEDDAVDNILTDTPVDAGVKATGTAEARTPVSSAQDGDDDTVAGGDAYILQFVRAARTDAELERVKHKRRNESPRERSIRTEEDSEDCRPLKRTRTSITNSVTTASAVRQQRARRRTKTFEAREKISMSLQAVVNTKRGLPKKSFKSWEVFEEVLKRYEAEYFLHFRVRSSEARRKNNRLSSMALLREVFTWTQKLRYLLSITRRTSIFFDSNRGAKYMSIPAKAVSMLQLPPVEDFP</sequence>
<protein>
    <submittedName>
        <fullName evidence="2">Uncharacterized protein</fullName>
    </submittedName>
</protein>
<dbReference type="EMBL" id="DS028120">
    <property type="protein sequence ID" value="EEY64383.1"/>
    <property type="molecule type" value="Genomic_DNA"/>
</dbReference>
<proteinExistence type="predicted"/>
<dbReference type="OrthoDB" id="128989at2759"/>
<feature type="compositionally biased region" description="Basic and acidic residues" evidence="1">
    <location>
        <begin position="72"/>
        <end position="86"/>
    </location>
</feature>
<feature type="compositionally biased region" description="Basic and acidic residues" evidence="1">
    <location>
        <begin position="185"/>
        <end position="204"/>
    </location>
</feature>
<accession>D0MXM0</accession>
<reference evidence="3" key="1">
    <citation type="journal article" date="2009" name="Nature">
        <title>Genome sequence and analysis of the Irish potato famine pathogen Phytophthora infestans.</title>
        <authorList>
            <consortium name="The Broad Institute Genome Sequencing Platform"/>
            <person name="Haas B.J."/>
            <person name="Kamoun S."/>
            <person name="Zody M.C."/>
            <person name="Jiang R.H."/>
            <person name="Handsaker R.E."/>
            <person name="Cano L.M."/>
            <person name="Grabherr M."/>
            <person name="Kodira C.D."/>
            <person name="Raffaele S."/>
            <person name="Torto-Alalibo T."/>
            <person name="Bozkurt T.O."/>
            <person name="Ah-Fong A.M."/>
            <person name="Alvarado L."/>
            <person name="Anderson V.L."/>
            <person name="Armstrong M.R."/>
            <person name="Avrova A."/>
            <person name="Baxter L."/>
            <person name="Beynon J."/>
            <person name="Boevink P.C."/>
            <person name="Bollmann S.R."/>
            <person name="Bos J.I."/>
            <person name="Bulone V."/>
            <person name="Cai G."/>
            <person name="Cakir C."/>
            <person name="Carrington J.C."/>
            <person name="Chawner M."/>
            <person name="Conti L."/>
            <person name="Costanzo S."/>
            <person name="Ewan R."/>
            <person name="Fahlgren N."/>
            <person name="Fischbach M.A."/>
            <person name="Fugelstad J."/>
            <person name="Gilroy E.M."/>
            <person name="Gnerre S."/>
            <person name="Green P.J."/>
            <person name="Grenville-Briggs L.J."/>
            <person name="Griffith J."/>
            <person name="Grunwald N.J."/>
            <person name="Horn K."/>
            <person name="Horner N.R."/>
            <person name="Hu C.H."/>
            <person name="Huitema E."/>
            <person name="Jeong D.H."/>
            <person name="Jones A.M."/>
            <person name="Jones J.D."/>
            <person name="Jones R.W."/>
            <person name="Karlsson E.K."/>
            <person name="Kunjeti S.G."/>
            <person name="Lamour K."/>
            <person name="Liu Z."/>
            <person name="Ma L."/>
            <person name="Maclean D."/>
            <person name="Chibucos M.C."/>
            <person name="McDonald H."/>
            <person name="McWalters J."/>
            <person name="Meijer H.J."/>
            <person name="Morgan W."/>
            <person name="Morris P.F."/>
            <person name="Munro C.A."/>
            <person name="O'Neill K."/>
            <person name="Ospina-Giraldo M."/>
            <person name="Pinzon A."/>
            <person name="Pritchard L."/>
            <person name="Ramsahoye B."/>
            <person name="Ren Q."/>
            <person name="Restrepo S."/>
            <person name="Roy S."/>
            <person name="Sadanandom A."/>
            <person name="Savidor A."/>
            <person name="Schornack S."/>
            <person name="Schwartz D.C."/>
            <person name="Schumann U.D."/>
            <person name="Schwessinger B."/>
            <person name="Seyer L."/>
            <person name="Sharpe T."/>
            <person name="Silvar C."/>
            <person name="Song J."/>
            <person name="Studholme D.J."/>
            <person name="Sykes S."/>
            <person name="Thines M."/>
            <person name="van de Vondervoort P.J."/>
            <person name="Phuntumart V."/>
            <person name="Wawra S."/>
            <person name="Weide R."/>
            <person name="Win J."/>
            <person name="Young C."/>
            <person name="Zhou S."/>
            <person name="Fry W."/>
            <person name="Meyers B.C."/>
            <person name="van West P."/>
            <person name="Ristaino J."/>
            <person name="Govers F."/>
            <person name="Birch P.R."/>
            <person name="Whisson S.C."/>
            <person name="Judelson H.S."/>
            <person name="Nusbaum C."/>
        </authorList>
    </citation>
    <scope>NUCLEOTIDE SEQUENCE [LARGE SCALE GENOMIC DNA]</scope>
    <source>
        <strain evidence="3">T30-4</strain>
    </source>
</reference>
<dbReference type="VEuPathDB" id="FungiDB:PITG_02971"/>
<evidence type="ECO:0000256" key="1">
    <source>
        <dbReference type="SAM" id="MobiDB-lite"/>
    </source>
</evidence>
<feature type="region of interest" description="Disordered" evidence="1">
    <location>
        <begin position="178"/>
        <end position="204"/>
    </location>
</feature>
<dbReference type="InParanoid" id="D0MXM0"/>
<dbReference type="KEGG" id="pif:PITG_02971"/>
<name>D0MXM0_PHYIT</name>
<dbReference type="HOGENOM" id="CLU_788643_0_0_1"/>
<gene>
    <name evidence="2" type="ORF">PITG_02971</name>
</gene>
<evidence type="ECO:0000313" key="3">
    <source>
        <dbReference type="Proteomes" id="UP000006643"/>
    </source>
</evidence>
<keyword evidence="3" id="KW-1185">Reference proteome</keyword>
<dbReference type="RefSeq" id="XP_002907819.1">
    <property type="nucleotide sequence ID" value="XM_002907773.1"/>
</dbReference>
<evidence type="ECO:0000313" key="2">
    <source>
        <dbReference type="EMBL" id="EEY64383.1"/>
    </source>
</evidence>
<dbReference type="AlphaFoldDB" id="D0MXM0"/>
<organism evidence="2 3">
    <name type="scientific">Phytophthora infestans (strain T30-4)</name>
    <name type="common">Potato late blight agent</name>
    <dbReference type="NCBI Taxonomy" id="403677"/>
    <lineage>
        <taxon>Eukaryota</taxon>
        <taxon>Sar</taxon>
        <taxon>Stramenopiles</taxon>
        <taxon>Oomycota</taxon>
        <taxon>Peronosporomycetes</taxon>
        <taxon>Peronosporales</taxon>
        <taxon>Peronosporaceae</taxon>
        <taxon>Phytophthora</taxon>
    </lineage>
</organism>
<dbReference type="GeneID" id="9477355"/>